<comment type="caution">
    <text evidence="3">The sequence shown here is derived from an EMBL/GenBank/DDBJ whole genome shotgun (WGS) entry which is preliminary data.</text>
</comment>
<reference evidence="3" key="1">
    <citation type="submission" date="2023-01" db="EMBL/GenBank/DDBJ databases">
        <authorList>
            <person name="Van Ghelder C."/>
            <person name="Rancurel C."/>
        </authorList>
    </citation>
    <scope>NUCLEOTIDE SEQUENCE</scope>
    <source>
        <strain evidence="3">CNCM I-4278</strain>
    </source>
</reference>
<dbReference type="GO" id="GO:0005634">
    <property type="term" value="C:nucleus"/>
    <property type="evidence" value="ECO:0007669"/>
    <property type="project" value="TreeGrafter"/>
</dbReference>
<sequence>MHKMHFLCLHGKGTNNKVFEAQTAALRYAINSDQHHTYDFAEGALETTMEESIRDLFPATSSYYSYFDLSTPSSMVKVLRDLERFIVAEGPFDGVLAFSQGAAVAATLMAQRMKRDAAQERLRPVFKCAVFVGAAAPCDPIELEEHGRVRVLDAAVDGEVIEVPTAHIWGEQDASLYPQLLAGLCRAEGRNVYVHEGGHAIPGSQTDEALAGSVRVVKRCIAMAQYGQVPR</sequence>
<dbReference type="Gene3D" id="3.40.50.1820">
    <property type="entry name" value="alpha/beta hydrolase"/>
    <property type="match status" value="1"/>
</dbReference>
<evidence type="ECO:0000313" key="3">
    <source>
        <dbReference type="EMBL" id="CAI6237058.1"/>
    </source>
</evidence>
<accession>A0A9W4U224</accession>
<feature type="domain" description="Serine hydrolase" evidence="2">
    <location>
        <begin position="2"/>
        <end position="205"/>
    </location>
</feature>
<dbReference type="PANTHER" id="PTHR48070">
    <property type="entry name" value="ESTERASE OVCA2"/>
    <property type="match status" value="1"/>
</dbReference>
<dbReference type="SUPFAM" id="SSF53474">
    <property type="entry name" value="alpha/beta-Hydrolases"/>
    <property type="match status" value="1"/>
</dbReference>
<proteinExistence type="predicted"/>
<evidence type="ECO:0000313" key="4">
    <source>
        <dbReference type="Proteomes" id="UP001152607"/>
    </source>
</evidence>
<dbReference type="InterPro" id="IPR029058">
    <property type="entry name" value="AB_hydrolase_fold"/>
</dbReference>
<organism evidence="3 4">
    <name type="scientific">Periconia digitata</name>
    <dbReference type="NCBI Taxonomy" id="1303443"/>
    <lineage>
        <taxon>Eukaryota</taxon>
        <taxon>Fungi</taxon>
        <taxon>Dikarya</taxon>
        <taxon>Ascomycota</taxon>
        <taxon>Pezizomycotina</taxon>
        <taxon>Dothideomycetes</taxon>
        <taxon>Pleosporomycetidae</taxon>
        <taxon>Pleosporales</taxon>
        <taxon>Massarineae</taxon>
        <taxon>Periconiaceae</taxon>
        <taxon>Periconia</taxon>
    </lineage>
</organism>
<dbReference type="Proteomes" id="UP001152607">
    <property type="component" value="Unassembled WGS sequence"/>
</dbReference>
<evidence type="ECO:0000259" key="2">
    <source>
        <dbReference type="Pfam" id="PF03959"/>
    </source>
</evidence>
<dbReference type="GO" id="GO:0016787">
    <property type="term" value="F:hydrolase activity"/>
    <property type="evidence" value="ECO:0007669"/>
    <property type="project" value="UniProtKB-KW"/>
</dbReference>
<keyword evidence="4" id="KW-1185">Reference proteome</keyword>
<protein>
    <recommendedName>
        <fullName evidence="2">Serine hydrolase domain-containing protein</fullName>
    </recommendedName>
</protein>
<dbReference type="EMBL" id="CAOQHR010000001">
    <property type="protein sequence ID" value="CAI6237058.1"/>
    <property type="molecule type" value="Genomic_DNA"/>
</dbReference>
<keyword evidence="1" id="KW-0378">Hydrolase</keyword>
<dbReference type="GO" id="GO:0005737">
    <property type="term" value="C:cytoplasm"/>
    <property type="evidence" value="ECO:0007669"/>
    <property type="project" value="TreeGrafter"/>
</dbReference>
<dbReference type="InterPro" id="IPR050593">
    <property type="entry name" value="LovG"/>
</dbReference>
<name>A0A9W4U224_9PLEO</name>
<evidence type="ECO:0000256" key="1">
    <source>
        <dbReference type="ARBA" id="ARBA00022801"/>
    </source>
</evidence>
<gene>
    <name evidence="3" type="ORF">PDIGIT_LOCUS438</name>
</gene>
<dbReference type="AlphaFoldDB" id="A0A9W4U224"/>
<dbReference type="GO" id="GO:0019748">
    <property type="term" value="P:secondary metabolic process"/>
    <property type="evidence" value="ECO:0007669"/>
    <property type="project" value="TreeGrafter"/>
</dbReference>
<dbReference type="PANTHER" id="PTHR48070:SF7">
    <property type="entry name" value="SERINE HYDROLASE FSH DOMAIN-CONTAINING PROTEIN-RELATED"/>
    <property type="match status" value="1"/>
</dbReference>
<dbReference type="OrthoDB" id="2094269at2759"/>
<dbReference type="InterPro" id="IPR005645">
    <property type="entry name" value="FSH-like_dom"/>
</dbReference>
<dbReference type="Pfam" id="PF03959">
    <property type="entry name" value="FSH1"/>
    <property type="match status" value="1"/>
</dbReference>